<keyword evidence="1" id="KW-1133">Transmembrane helix</keyword>
<feature type="transmembrane region" description="Helical" evidence="1">
    <location>
        <begin position="16"/>
        <end position="39"/>
    </location>
</feature>
<dbReference type="EMBL" id="MEZZ01000009">
    <property type="protein sequence ID" value="OGD69301.1"/>
    <property type="molecule type" value="Genomic_DNA"/>
</dbReference>
<reference evidence="2 3" key="1">
    <citation type="journal article" date="2016" name="Nat. Commun.">
        <title>Thousands of microbial genomes shed light on interconnected biogeochemical processes in an aquifer system.</title>
        <authorList>
            <person name="Anantharaman K."/>
            <person name="Brown C.T."/>
            <person name="Hug L.A."/>
            <person name="Sharon I."/>
            <person name="Castelle C.J."/>
            <person name="Probst A.J."/>
            <person name="Thomas B.C."/>
            <person name="Singh A."/>
            <person name="Wilkins M.J."/>
            <person name="Karaoz U."/>
            <person name="Brodie E.L."/>
            <person name="Williams K.H."/>
            <person name="Hubbard S.S."/>
            <person name="Banfield J.F."/>
        </authorList>
    </citation>
    <scope>NUCLEOTIDE SEQUENCE [LARGE SCALE GENOMIC DNA]</scope>
</reference>
<evidence type="ECO:0000313" key="3">
    <source>
        <dbReference type="Proteomes" id="UP000186670"/>
    </source>
</evidence>
<gene>
    <name evidence="2" type="ORF">A2811_00310</name>
</gene>
<proteinExistence type="predicted"/>
<name>A0A1F5EPI0_9BACT</name>
<sequence length="115" mass="13725">MDNFAFTVPSFETLKIFFLNPWTGLFLFVFAMIGILRSIKDFWDGGSYYEESLDWFKHFFHYFSPFGLIMAAYQLSGDCILSEDLSFVERFLIFISYYSFALWIISHLVRSMWLI</sequence>
<feature type="transmembrane region" description="Helical" evidence="1">
    <location>
        <begin position="59"/>
        <end position="76"/>
    </location>
</feature>
<dbReference type="Proteomes" id="UP000186670">
    <property type="component" value="Unassembled WGS sequence"/>
</dbReference>
<protein>
    <submittedName>
        <fullName evidence="2">Uncharacterized protein</fullName>
    </submittedName>
</protein>
<accession>A0A1F5EPI0</accession>
<evidence type="ECO:0000313" key="2">
    <source>
        <dbReference type="EMBL" id="OGD69301.1"/>
    </source>
</evidence>
<keyword evidence="1" id="KW-0812">Transmembrane</keyword>
<evidence type="ECO:0000256" key="1">
    <source>
        <dbReference type="SAM" id="Phobius"/>
    </source>
</evidence>
<dbReference type="AlphaFoldDB" id="A0A1F5EPI0"/>
<keyword evidence="1" id="KW-0472">Membrane</keyword>
<feature type="transmembrane region" description="Helical" evidence="1">
    <location>
        <begin position="91"/>
        <end position="109"/>
    </location>
</feature>
<comment type="caution">
    <text evidence="2">The sequence shown here is derived from an EMBL/GenBank/DDBJ whole genome shotgun (WGS) entry which is preliminary data.</text>
</comment>
<organism evidence="2 3">
    <name type="scientific">Candidatus Campbellbacteria bacterium RIFCSPHIGHO2_01_FULL_34_10</name>
    <dbReference type="NCBI Taxonomy" id="1797577"/>
    <lineage>
        <taxon>Bacteria</taxon>
        <taxon>Candidatus Campbelliibacteriota</taxon>
    </lineage>
</organism>